<dbReference type="NCBIfam" id="TIGR01460">
    <property type="entry name" value="HAD-SF-IIA"/>
    <property type="match status" value="1"/>
</dbReference>
<dbReference type="RefSeq" id="WP_090644438.1">
    <property type="nucleotide sequence ID" value="NZ_CBCRYE010000001.1"/>
</dbReference>
<evidence type="ECO:0000313" key="2">
    <source>
        <dbReference type="Proteomes" id="UP000199150"/>
    </source>
</evidence>
<evidence type="ECO:0000313" key="1">
    <source>
        <dbReference type="EMBL" id="SCW41176.1"/>
    </source>
</evidence>
<dbReference type="OrthoDB" id="9791073at2"/>
<dbReference type="InterPro" id="IPR036412">
    <property type="entry name" value="HAD-like_sf"/>
</dbReference>
<dbReference type="InterPro" id="IPR023214">
    <property type="entry name" value="HAD_sf"/>
</dbReference>
<dbReference type="InterPro" id="IPR006356">
    <property type="entry name" value="HAD-SF_hydro_IIA_hyp3"/>
</dbReference>
<dbReference type="PANTHER" id="PTHR19288">
    <property type="entry name" value="4-NITROPHENYLPHOSPHATASE-RELATED"/>
    <property type="match status" value="1"/>
</dbReference>
<dbReference type="GO" id="GO:0005737">
    <property type="term" value="C:cytoplasm"/>
    <property type="evidence" value="ECO:0007669"/>
    <property type="project" value="TreeGrafter"/>
</dbReference>
<organism evidence="1 2">
    <name type="scientific">Asticcacaulis taihuensis</name>
    <dbReference type="NCBI Taxonomy" id="260084"/>
    <lineage>
        <taxon>Bacteria</taxon>
        <taxon>Pseudomonadati</taxon>
        <taxon>Pseudomonadota</taxon>
        <taxon>Alphaproteobacteria</taxon>
        <taxon>Caulobacterales</taxon>
        <taxon>Caulobacteraceae</taxon>
        <taxon>Asticcacaulis</taxon>
    </lineage>
</organism>
<dbReference type="GO" id="GO:0016791">
    <property type="term" value="F:phosphatase activity"/>
    <property type="evidence" value="ECO:0007669"/>
    <property type="project" value="TreeGrafter"/>
</dbReference>
<sequence length="292" mass="31324">MSHPELLNGLVDIAGQYDAVFCDIWGVIHNGRQHFPTAYEALREFKAKHGPVILISNSPRPHDSLVEQLASLGIMADGFSDVISSGDATREYLRKFAAQGAAWKLGPERDNVIYEGIDIDLTGTPENAAFISCTGPFDDENDTLEQYQHAFTLAAGRKVVMICANPDKVVQRGDKIIMCAGSLADLYASLGGPVIMAGKPYAPIYDLCYSALEKITGKPHDKTRIVAIGDGLPTDVLGANGQGLDLLFIAAGIHAAEATNAEGVLDPLLLKAVLDTQMANAKYVADALRWKA</sequence>
<dbReference type="NCBIfam" id="TIGR01459">
    <property type="entry name" value="HAD-SF-IIA-hyp4"/>
    <property type="match status" value="1"/>
</dbReference>
<gene>
    <name evidence="1" type="ORF">SAMN02927928_1029</name>
</gene>
<dbReference type="Pfam" id="PF13242">
    <property type="entry name" value="Hydrolase_like"/>
    <property type="match status" value="1"/>
</dbReference>
<dbReference type="InterPro" id="IPR006357">
    <property type="entry name" value="HAD-SF_hydro_IIA"/>
</dbReference>
<dbReference type="Proteomes" id="UP000199150">
    <property type="component" value="Unassembled WGS sequence"/>
</dbReference>
<accession>A0A1G4Q995</accession>
<reference evidence="2" key="1">
    <citation type="submission" date="2016-10" db="EMBL/GenBank/DDBJ databases">
        <authorList>
            <person name="Varghese N."/>
            <person name="Submissions S."/>
        </authorList>
    </citation>
    <scope>NUCLEOTIDE SEQUENCE [LARGE SCALE GENOMIC DNA]</scope>
    <source>
        <strain evidence="2">CGMCC 1.3431</strain>
    </source>
</reference>
<protein>
    <submittedName>
        <fullName evidence="1">HAD-superfamily class IIA hydrolase, TIGR01459</fullName>
    </submittedName>
</protein>
<dbReference type="EMBL" id="FMTS01000001">
    <property type="protein sequence ID" value="SCW41176.1"/>
    <property type="molecule type" value="Genomic_DNA"/>
</dbReference>
<dbReference type="STRING" id="260084.SAMN02927928_1029"/>
<dbReference type="SUPFAM" id="SSF56784">
    <property type="entry name" value="HAD-like"/>
    <property type="match status" value="1"/>
</dbReference>
<dbReference type="AlphaFoldDB" id="A0A1G4Q995"/>
<proteinExistence type="predicted"/>
<keyword evidence="1" id="KW-0378">Hydrolase</keyword>
<dbReference type="Pfam" id="PF13344">
    <property type="entry name" value="Hydrolase_6"/>
    <property type="match status" value="1"/>
</dbReference>
<dbReference type="Gene3D" id="3.40.50.1000">
    <property type="entry name" value="HAD superfamily/HAD-like"/>
    <property type="match status" value="2"/>
</dbReference>
<keyword evidence="2" id="KW-1185">Reference proteome</keyword>
<dbReference type="PANTHER" id="PTHR19288:SF90">
    <property type="entry name" value="OS08G0542600 PROTEIN"/>
    <property type="match status" value="1"/>
</dbReference>
<name>A0A1G4Q995_9CAUL</name>
<dbReference type="CDD" id="cd07525">
    <property type="entry name" value="HAD_like"/>
    <property type="match status" value="1"/>
</dbReference>